<dbReference type="STRING" id="610130.Closa_2636"/>
<dbReference type="eggNOG" id="COG1959">
    <property type="taxonomic scope" value="Bacteria"/>
</dbReference>
<proteinExistence type="predicted"/>
<dbReference type="EMBL" id="CP002109">
    <property type="protein sequence ID" value="ADL05201.1"/>
    <property type="molecule type" value="Genomic_DNA"/>
</dbReference>
<dbReference type="PROSITE" id="PS51197">
    <property type="entry name" value="HTH_RRF2_2"/>
    <property type="match status" value="1"/>
</dbReference>
<dbReference type="RefSeq" id="WP_013273285.1">
    <property type="nucleotide sequence ID" value="NC_014376.1"/>
</dbReference>
<dbReference type="Gene3D" id="1.10.10.10">
    <property type="entry name" value="Winged helix-like DNA-binding domain superfamily/Winged helix DNA-binding domain"/>
    <property type="match status" value="1"/>
</dbReference>
<protein>
    <submittedName>
        <fullName evidence="1">Transcriptional regulator, BadM/Rrf2 family</fullName>
    </submittedName>
</protein>
<sequence>MAYSSATYQAISILIYIHYKIRAELYNYLSNRVISEQLNIPAPTVVKIMGKLKSAGIIDVREGMKGGNMLAKPLTDITLFDVFDAMERGNPMFKIHRGFHLDYDIFEGIVEKTINSLEEAEKAMITYLKKTRLSDLIPPEN</sequence>
<gene>
    <name evidence="1" type="ordered locus">Closa_2636</name>
</gene>
<dbReference type="HOGENOM" id="CLU_107144_3_0_9"/>
<organism evidence="1 2">
    <name type="scientific">Lacrimispora saccharolytica (strain ATCC 35040 / DSM 2544 / NRCC 2533 / WM1)</name>
    <name type="common">Clostridium saccharolyticum</name>
    <dbReference type="NCBI Taxonomy" id="610130"/>
    <lineage>
        <taxon>Bacteria</taxon>
        <taxon>Bacillati</taxon>
        <taxon>Bacillota</taxon>
        <taxon>Clostridia</taxon>
        <taxon>Lachnospirales</taxon>
        <taxon>Lachnospiraceae</taxon>
        <taxon>Lacrimispora</taxon>
    </lineage>
</organism>
<dbReference type="AlphaFoldDB" id="D9R5L8"/>
<dbReference type="InterPro" id="IPR036388">
    <property type="entry name" value="WH-like_DNA-bd_sf"/>
</dbReference>
<evidence type="ECO:0000313" key="2">
    <source>
        <dbReference type="Proteomes" id="UP000001662"/>
    </source>
</evidence>
<dbReference type="Proteomes" id="UP000001662">
    <property type="component" value="Chromosome"/>
</dbReference>
<dbReference type="PANTHER" id="PTHR33221">
    <property type="entry name" value="WINGED HELIX-TURN-HELIX TRANSCRIPTIONAL REGULATOR, RRF2 FAMILY"/>
    <property type="match status" value="1"/>
</dbReference>
<dbReference type="PANTHER" id="PTHR33221:SF15">
    <property type="entry name" value="HTH-TYPE TRANSCRIPTIONAL REGULATOR YWGB-RELATED"/>
    <property type="match status" value="1"/>
</dbReference>
<accession>D9R5L8</accession>
<keyword evidence="2" id="KW-1185">Reference proteome</keyword>
<dbReference type="PaxDb" id="610130-Closa_2636"/>
<dbReference type="Pfam" id="PF02082">
    <property type="entry name" value="Rrf2"/>
    <property type="match status" value="1"/>
</dbReference>
<dbReference type="InterPro" id="IPR036390">
    <property type="entry name" value="WH_DNA-bd_sf"/>
</dbReference>
<dbReference type="OrthoDB" id="213028at2"/>
<dbReference type="SUPFAM" id="SSF46785">
    <property type="entry name" value="Winged helix' DNA-binding domain"/>
    <property type="match status" value="1"/>
</dbReference>
<dbReference type="KEGG" id="csh:Closa_2636"/>
<dbReference type="GO" id="GO:0005829">
    <property type="term" value="C:cytosol"/>
    <property type="evidence" value="ECO:0007669"/>
    <property type="project" value="TreeGrafter"/>
</dbReference>
<evidence type="ECO:0000313" key="1">
    <source>
        <dbReference type="EMBL" id="ADL05201.1"/>
    </source>
</evidence>
<reference evidence="1" key="1">
    <citation type="submission" date="2010-07" db="EMBL/GenBank/DDBJ databases">
        <title>Complete sequence of Clostridium saccharolyticum WM1.</title>
        <authorList>
            <consortium name="US DOE Joint Genome Institute"/>
            <person name="Lucas S."/>
            <person name="Copeland A."/>
            <person name="Lapidus A."/>
            <person name="Cheng J.-F."/>
            <person name="Bruce D."/>
            <person name="Goodwin L."/>
            <person name="Pitluck S."/>
            <person name="Chertkov O."/>
            <person name="Detter J.C."/>
            <person name="Han C."/>
            <person name="Tapia R."/>
            <person name="Land M."/>
            <person name="Hauser L."/>
            <person name="Chang Y.-J."/>
            <person name="Jeffries C."/>
            <person name="Kyrpides N."/>
            <person name="Ivanova N."/>
            <person name="Mikhailova N."/>
            <person name="Mouttaki H."/>
            <person name="Lin L."/>
            <person name="Zhou J."/>
            <person name="Hemme C.L."/>
            <person name="Woyke T."/>
        </authorList>
    </citation>
    <scope>NUCLEOTIDE SEQUENCE [LARGE SCALE GENOMIC DNA]</scope>
    <source>
        <strain evidence="1">WM1</strain>
    </source>
</reference>
<name>D9R5L8_LACSW</name>
<dbReference type="InterPro" id="IPR000944">
    <property type="entry name" value="Tscrpt_reg_Rrf2"/>
</dbReference>
<dbReference type="GO" id="GO:0003700">
    <property type="term" value="F:DNA-binding transcription factor activity"/>
    <property type="evidence" value="ECO:0007669"/>
    <property type="project" value="TreeGrafter"/>
</dbReference>